<evidence type="ECO:0000259" key="22">
    <source>
        <dbReference type="Pfam" id="PF07715"/>
    </source>
</evidence>
<feature type="signal peptide" evidence="20">
    <location>
        <begin position="1"/>
        <end position="20"/>
    </location>
</feature>
<keyword evidence="5" id="KW-0533">Nickel</keyword>
<evidence type="ECO:0000256" key="17">
    <source>
        <dbReference type="PROSITE-ProRule" id="PRU01360"/>
    </source>
</evidence>
<evidence type="ECO:0000313" key="24">
    <source>
        <dbReference type="Proteomes" id="UP000321110"/>
    </source>
</evidence>
<evidence type="ECO:0000313" key="23">
    <source>
        <dbReference type="EMBL" id="TXI32939.1"/>
    </source>
</evidence>
<evidence type="ECO:0000256" key="4">
    <source>
        <dbReference type="ARBA" id="ARBA00022452"/>
    </source>
</evidence>
<gene>
    <name evidence="23" type="ORF">E6Q69_07730</name>
</gene>
<keyword evidence="10 18" id="KW-0798">TonB box</keyword>
<dbReference type="PANTHER" id="PTHR32552">
    <property type="entry name" value="FERRICHROME IRON RECEPTOR-RELATED"/>
    <property type="match status" value="1"/>
</dbReference>
<evidence type="ECO:0000256" key="13">
    <source>
        <dbReference type="ARBA" id="ARBA00023170"/>
    </source>
</evidence>
<keyword evidence="9" id="KW-0406">Ion transport</keyword>
<dbReference type="NCBIfam" id="TIGR01783">
    <property type="entry name" value="TonB-siderophor"/>
    <property type="match status" value="1"/>
</dbReference>
<dbReference type="Gene3D" id="2.40.170.20">
    <property type="entry name" value="TonB-dependent receptor, beta-barrel domain"/>
    <property type="match status" value="1"/>
</dbReference>
<dbReference type="GO" id="GO:0015344">
    <property type="term" value="F:siderophore uptake transmembrane transporter activity"/>
    <property type="evidence" value="ECO:0007669"/>
    <property type="project" value="TreeGrafter"/>
</dbReference>
<dbReference type="InterPro" id="IPR036942">
    <property type="entry name" value="Beta-barrel_TonB_sf"/>
</dbReference>
<comment type="caution">
    <text evidence="23">The sequence shown here is derived from an EMBL/GenBank/DDBJ whole genome shotgun (WGS) entry which is preliminary data.</text>
</comment>
<dbReference type="PANTHER" id="PTHR32552:SF90">
    <property type="entry name" value="METAL-PSEUDOPALINE RECEPTOR CNTO"/>
    <property type="match status" value="1"/>
</dbReference>
<dbReference type="InterPro" id="IPR000531">
    <property type="entry name" value="Beta-barrel_TonB"/>
</dbReference>
<dbReference type="InterPro" id="IPR039426">
    <property type="entry name" value="TonB-dep_rcpt-like"/>
</dbReference>
<organism evidence="23 24">
    <name type="scientific">Aquipseudomonas alcaligenes</name>
    <name type="common">Pseudomonas alcaligenes</name>
    <dbReference type="NCBI Taxonomy" id="43263"/>
    <lineage>
        <taxon>Bacteria</taxon>
        <taxon>Pseudomonadati</taxon>
        <taxon>Pseudomonadota</taxon>
        <taxon>Gammaproteobacteria</taxon>
        <taxon>Pseudomonadales</taxon>
        <taxon>Pseudomonadaceae</taxon>
        <taxon>Aquipseudomonas</taxon>
    </lineage>
</organism>
<evidence type="ECO:0000256" key="19">
    <source>
        <dbReference type="SAM" id="MobiDB-lite"/>
    </source>
</evidence>
<evidence type="ECO:0000256" key="3">
    <source>
        <dbReference type="ARBA" id="ARBA00022448"/>
    </source>
</evidence>
<evidence type="ECO:0000256" key="16">
    <source>
        <dbReference type="ARBA" id="ARBA00072467"/>
    </source>
</evidence>
<dbReference type="CDD" id="cd01347">
    <property type="entry name" value="ligand_gated_channel"/>
    <property type="match status" value="1"/>
</dbReference>
<dbReference type="AlphaFoldDB" id="A0A5C7W701"/>
<evidence type="ECO:0000256" key="20">
    <source>
        <dbReference type="SAM" id="SignalP"/>
    </source>
</evidence>
<evidence type="ECO:0000256" key="8">
    <source>
        <dbReference type="ARBA" id="ARBA00022906"/>
    </source>
</evidence>
<keyword evidence="6 17" id="KW-0812">Transmembrane</keyword>
<feature type="domain" description="TonB-dependent receptor plug" evidence="22">
    <location>
        <begin position="65"/>
        <end position="163"/>
    </location>
</feature>
<feature type="compositionally biased region" description="Polar residues" evidence="19">
    <location>
        <begin position="53"/>
        <end position="67"/>
    </location>
</feature>
<evidence type="ECO:0000256" key="7">
    <source>
        <dbReference type="ARBA" id="ARBA00022729"/>
    </source>
</evidence>
<dbReference type="InterPro" id="IPR012910">
    <property type="entry name" value="Plug_dom"/>
</dbReference>
<dbReference type="FunFam" id="2.170.130.10:FF:000001">
    <property type="entry name" value="Catecholate siderophore TonB-dependent receptor"/>
    <property type="match status" value="1"/>
</dbReference>
<evidence type="ECO:0000259" key="21">
    <source>
        <dbReference type="Pfam" id="PF00593"/>
    </source>
</evidence>
<dbReference type="PROSITE" id="PS52016">
    <property type="entry name" value="TONB_DEPENDENT_REC_3"/>
    <property type="match status" value="1"/>
</dbReference>
<evidence type="ECO:0000256" key="2">
    <source>
        <dbReference type="ARBA" id="ARBA00009810"/>
    </source>
</evidence>
<evidence type="ECO:0000256" key="15">
    <source>
        <dbReference type="ARBA" id="ARBA00056786"/>
    </source>
</evidence>
<keyword evidence="13 23" id="KW-0675">Receptor</keyword>
<evidence type="ECO:0000256" key="11">
    <source>
        <dbReference type="ARBA" id="ARBA00023112"/>
    </source>
</evidence>
<evidence type="ECO:0000256" key="10">
    <source>
        <dbReference type="ARBA" id="ARBA00023077"/>
    </source>
</evidence>
<keyword evidence="4 17" id="KW-1134">Transmembrane beta strand</keyword>
<dbReference type="InterPro" id="IPR037066">
    <property type="entry name" value="Plug_dom_sf"/>
</dbReference>
<feature type="region of interest" description="Disordered" evidence="19">
    <location>
        <begin position="36"/>
        <end position="67"/>
    </location>
</feature>
<evidence type="ECO:0000256" key="5">
    <source>
        <dbReference type="ARBA" id="ARBA00022596"/>
    </source>
</evidence>
<keyword evidence="14 17" id="KW-0998">Cell outer membrane</keyword>
<comment type="subcellular location">
    <subcellularLocation>
        <location evidence="1 17">Cell outer membrane</location>
        <topology evidence="1 17">Multi-pass membrane protein</topology>
    </subcellularLocation>
</comment>
<dbReference type="GO" id="GO:0038023">
    <property type="term" value="F:signaling receptor activity"/>
    <property type="evidence" value="ECO:0007669"/>
    <property type="project" value="InterPro"/>
</dbReference>
<dbReference type="Pfam" id="PF07715">
    <property type="entry name" value="Plug"/>
    <property type="match status" value="1"/>
</dbReference>
<dbReference type="FunFam" id="2.40.170.20:FF:000005">
    <property type="entry name" value="TonB-dependent siderophore receptor"/>
    <property type="match status" value="1"/>
</dbReference>
<feature type="chain" id="PRO_5022890798" description="Metal-pseudopaline receptor CntO" evidence="20">
    <location>
        <begin position="21"/>
        <end position="704"/>
    </location>
</feature>
<keyword evidence="7 20" id="KW-0732">Signal</keyword>
<dbReference type="Pfam" id="PF00593">
    <property type="entry name" value="TonB_dep_Rec_b-barrel"/>
    <property type="match status" value="1"/>
</dbReference>
<reference evidence="23 24" key="1">
    <citation type="submission" date="2018-09" db="EMBL/GenBank/DDBJ databases">
        <title>Metagenome Assembled Genomes from an Advanced Water Purification Facility.</title>
        <authorList>
            <person name="Stamps B.W."/>
            <person name="Spear J.R."/>
        </authorList>
    </citation>
    <scope>NUCLEOTIDE SEQUENCE [LARGE SCALE GENOMIC DNA]</scope>
    <source>
        <strain evidence="23">Bin_52_1</strain>
    </source>
</reference>
<evidence type="ECO:0000256" key="14">
    <source>
        <dbReference type="ARBA" id="ARBA00023237"/>
    </source>
</evidence>
<accession>A0A5C7W701</accession>
<evidence type="ECO:0000256" key="1">
    <source>
        <dbReference type="ARBA" id="ARBA00004571"/>
    </source>
</evidence>
<proteinExistence type="inferred from homology"/>
<keyword evidence="8" id="KW-0864">Zinc transport</keyword>
<dbReference type="InterPro" id="IPR010105">
    <property type="entry name" value="TonB_sidphr_rcpt"/>
</dbReference>
<keyword evidence="8" id="KW-0862">Zinc</keyword>
<keyword evidence="11" id="KW-0921">Nickel transport</keyword>
<evidence type="ECO:0000256" key="18">
    <source>
        <dbReference type="RuleBase" id="RU003357"/>
    </source>
</evidence>
<evidence type="ECO:0000256" key="6">
    <source>
        <dbReference type="ARBA" id="ARBA00022692"/>
    </source>
</evidence>
<dbReference type="Gene3D" id="2.170.130.10">
    <property type="entry name" value="TonB-dependent receptor, plug domain"/>
    <property type="match status" value="1"/>
</dbReference>
<feature type="domain" description="TonB-dependent receptor-like beta-barrel" evidence="21">
    <location>
        <begin position="236"/>
        <end position="673"/>
    </location>
</feature>
<keyword evidence="12 17" id="KW-0472">Membrane</keyword>
<name>A0A5C7W701_AQUAC</name>
<dbReference type="EMBL" id="SSFO01000129">
    <property type="protein sequence ID" value="TXI32939.1"/>
    <property type="molecule type" value="Genomic_DNA"/>
</dbReference>
<keyword evidence="3 17" id="KW-0813">Transport</keyword>
<dbReference type="GO" id="GO:0006829">
    <property type="term" value="P:zinc ion transport"/>
    <property type="evidence" value="ECO:0007669"/>
    <property type="project" value="UniProtKB-KW"/>
</dbReference>
<comment type="function">
    <text evidence="15">Transports the metallophore pseudopaline, which is involved in the acquisition of nickel and zinc, and thus enables bacterial growth inside the host, where metal access is limited. Is probably involved in the import of pseudopaline-metal complexes.</text>
</comment>
<dbReference type="GO" id="GO:0009279">
    <property type="term" value="C:cell outer membrane"/>
    <property type="evidence" value="ECO:0007669"/>
    <property type="project" value="UniProtKB-SubCell"/>
</dbReference>
<dbReference type="GO" id="GO:0015891">
    <property type="term" value="P:siderophore transport"/>
    <property type="evidence" value="ECO:0007669"/>
    <property type="project" value="InterPro"/>
</dbReference>
<dbReference type="Proteomes" id="UP000321110">
    <property type="component" value="Unassembled WGS sequence"/>
</dbReference>
<comment type="similarity">
    <text evidence="2 17 18">Belongs to the TonB-dependent receptor family.</text>
</comment>
<dbReference type="GO" id="GO:0015675">
    <property type="term" value="P:nickel cation transport"/>
    <property type="evidence" value="ECO:0007669"/>
    <property type="project" value="UniProtKB-KW"/>
</dbReference>
<evidence type="ECO:0000256" key="9">
    <source>
        <dbReference type="ARBA" id="ARBA00023065"/>
    </source>
</evidence>
<protein>
    <recommendedName>
        <fullName evidence="16">Metal-pseudopaline receptor CntO</fullName>
    </recommendedName>
</protein>
<evidence type="ECO:0000256" key="12">
    <source>
        <dbReference type="ARBA" id="ARBA00023136"/>
    </source>
</evidence>
<dbReference type="SUPFAM" id="SSF56935">
    <property type="entry name" value="Porins"/>
    <property type="match status" value="1"/>
</dbReference>
<sequence length="704" mass="77775">MRLTLLTLCVLSCHAPAVWAESTPLQLDATNIDASAESTERADGPVQGYHATRSASATRTDSAVHDTPQSISIVTRDALEDTGATRLTDALDYAGGVGRGNNFGGQGLTGYTVRGFTSGEFYRNGFPVNRGYPNAPDAYNIERVEVLRGPASTLYGRSDPGGTFNVVSKQPQTESQLVVGSQLDDQGMQRGTLDATGALDEEQRLSYRLNLVGEGGDSFRDNVESERYGVTPTLSWQATDATRIILEADILRNNHPLDRGLTRYANQAGTASRDTNVWGEGSDNMLHNDNEMVQVRFEHLLNNDWMLAGGVQYLNGTLQGNTVEANGLAADGRTLGRNFSWRKLEWDDRDAQLNLTGNFSALDLEHTLITGIEYEDYDYKSLIRRSSGSTSAYPVDLFDPQFDQARPALTRTPTDNYETLDTMAAFIQDQVQLTERLQALIGVRFEHFDHEYRDYVSGSSWSNEDNATTPRAGLTYRLTDNLNAYVNASRSFKPNSGASRQGGGFDPEEGKAYEMGLKWQSPDQQYSVDAAIYQIVKQNVLTIDPVDVTYQIAAGEVRSRGFDLNITGNLTPEWRVIAGYAYVDAEVTEDNSIPEGTHLANIPRNSASLLNVYEFQEGVARGLGLGAGIKYVDDRAGKTDATSFEMGDYTTVDLLSYYQVNEHLRLNLDLKNLFNEDYEESAFQNYAYPGAPRTLQAGFTYSFY</sequence>